<evidence type="ECO:0000313" key="2">
    <source>
        <dbReference type="EMBL" id="KAG5668464.1"/>
    </source>
</evidence>
<comment type="caution">
    <text evidence="2">The sequence shown here is derived from an EMBL/GenBank/DDBJ whole genome shotgun (WGS) entry which is preliminary data.</text>
</comment>
<gene>
    <name evidence="2" type="ORF">PVAND_016404</name>
</gene>
<dbReference type="Proteomes" id="UP001107558">
    <property type="component" value="Chromosome 4"/>
</dbReference>
<dbReference type="AlphaFoldDB" id="A0A9J6BFR1"/>
<dbReference type="OrthoDB" id="6427626at2759"/>
<dbReference type="Pfam" id="PF13306">
    <property type="entry name" value="LRR_5"/>
    <property type="match status" value="1"/>
</dbReference>
<evidence type="ECO:0000256" key="1">
    <source>
        <dbReference type="ARBA" id="ARBA00022729"/>
    </source>
</evidence>
<dbReference type="SUPFAM" id="SSF52058">
    <property type="entry name" value="L domain-like"/>
    <property type="match status" value="1"/>
</dbReference>
<accession>A0A9J6BFR1</accession>
<organism evidence="2 3">
    <name type="scientific">Polypedilum vanderplanki</name>
    <name type="common">Sleeping chironomid midge</name>
    <dbReference type="NCBI Taxonomy" id="319348"/>
    <lineage>
        <taxon>Eukaryota</taxon>
        <taxon>Metazoa</taxon>
        <taxon>Ecdysozoa</taxon>
        <taxon>Arthropoda</taxon>
        <taxon>Hexapoda</taxon>
        <taxon>Insecta</taxon>
        <taxon>Pterygota</taxon>
        <taxon>Neoptera</taxon>
        <taxon>Endopterygota</taxon>
        <taxon>Diptera</taxon>
        <taxon>Nematocera</taxon>
        <taxon>Chironomoidea</taxon>
        <taxon>Chironomidae</taxon>
        <taxon>Chironominae</taxon>
        <taxon>Polypedilum</taxon>
        <taxon>Polypedilum</taxon>
    </lineage>
</organism>
<evidence type="ECO:0000313" key="3">
    <source>
        <dbReference type="Proteomes" id="UP001107558"/>
    </source>
</evidence>
<evidence type="ECO:0008006" key="4">
    <source>
        <dbReference type="Google" id="ProtNLM"/>
    </source>
</evidence>
<dbReference type="InterPro" id="IPR050328">
    <property type="entry name" value="Dev_Immune_Receptor"/>
</dbReference>
<reference evidence="2" key="1">
    <citation type="submission" date="2021-03" db="EMBL/GenBank/DDBJ databases">
        <title>Chromosome level genome of the anhydrobiotic midge Polypedilum vanderplanki.</title>
        <authorList>
            <person name="Yoshida Y."/>
            <person name="Kikawada T."/>
            <person name="Gusev O."/>
        </authorList>
    </citation>
    <scope>NUCLEOTIDE SEQUENCE</scope>
    <source>
        <strain evidence="2">NIAS01</strain>
        <tissue evidence="2">Whole body or cell culture</tissue>
    </source>
</reference>
<dbReference type="PANTHER" id="PTHR24373:SF275">
    <property type="entry name" value="TIR DOMAIN-CONTAINING PROTEIN"/>
    <property type="match status" value="1"/>
</dbReference>
<sequence>MGEINCDIIYSSDVQNPEYVLFVRYVNTTHQKITSINMSTFEKENVIGVMFYKTTLPTFPSELGEFFPNLRKVDIFGSELEKITKDDLKNFPKLERLRAESNKLKYLPNDLFEFTPLLSHVDFSHNQIDKIGANIFDNCKNLIEADFKHNKTINISYKKENMKFEELKEVFKKDCKPVKSLKNLAEEAVIGMMKKENAKEIFFIAQHCGFDKLKEKSVKILVKQEKSKKFAHVKY</sequence>
<keyword evidence="1" id="KW-0732">Signal</keyword>
<name>A0A9J6BFR1_POLVA</name>
<dbReference type="Gene3D" id="3.80.10.10">
    <property type="entry name" value="Ribonuclease Inhibitor"/>
    <property type="match status" value="1"/>
</dbReference>
<keyword evidence="3" id="KW-1185">Reference proteome</keyword>
<proteinExistence type="predicted"/>
<protein>
    <recommendedName>
        <fullName evidence="4">Leucine rich repeat protein</fullName>
    </recommendedName>
</protein>
<dbReference type="EMBL" id="JADBJN010000004">
    <property type="protein sequence ID" value="KAG5668464.1"/>
    <property type="molecule type" value="Genomic_DNA"/>
</dbReference>
<dbReference type="PANTHER" id="PTHR24373">
    <property type="entry name" value="SLIT RELATED LEUCINE-RICH REPEAT NEURONAL PROTEIN"/>
    <property type="match status" value="1"/>
</dbReference>
<dbReference type="InterPro" id="IPR032675">
    <property type="entry name" value="LRR_dom_sf"/>
</dbReference>
<dbReference type="InterPro" id="IPR026906">
    <property type="entry name" value="LRR_5"/>
</dbReference>